<dbReference type="GO" id="GO:0019346">
    <property type="term" value="P:transsulfuration"/>
    <property type="evidence" value="ECO:0007669"/>
    <property type="project" value="InterPro"/>
</dbReference>
<dbReference type="EMBL" id="VSSQ01001785">
    <property type="protein sequence ID" value="MPM11113.1"/>
    <property type="molecule type" value="Genomic_DNA"/>
</dbReference>
<evidence type="ECO:0000256" key="2">
    <source>
        <dbReference type="ARBA" id="ARBA00009077"/>
    </source>
</evidence>
<dbReference type="CDD" id="cd00614">
    <property type="entry name" value="CGS_like"/>
    <property type="match status" value="1"/>
</dbReference>
<dbReference type="GO" id="GO:0006535">
    <property type="term" value="P:cysteine biosynthetic process from serine"/>
    <property type="evidence" value="ECO:0007669"/>
    <property type="project" value="TreeGrafter"/>
</dbReference>
<dbReference type="GO" id="GO:0030170">
    <property type="term" value="F:pyridoxal phosphate binding"/>
    <property type="evidence" value="ECO:0007669"/>
    <property type="project" value="InterPro"/>
</dbReference>
<dbReference type="FunFam" id="3.40.640.10:FF:000046">
    <property type="entry name" value="Cystathionine gamma-lyase"/>
    <property type="match status" value="1"/>
</dbReference>
<accession>A0A644XAB9</accession>
<comment type="caution">
    <text evidence="5">The sequence shown here is derived from an EMBL/GenBank/DDBJ whole genome shotgun (WGS) entry which is preliminary data.</text>
</comment>
<dbReference type="GO" id="GO:0071269">
    <property type="term" value="P:L-homocysteine biosynthetic process"/>
    <property type="evidence" value="ECO:0007669"/>
    <property type="project" value="TreeGrafter"/>
</dbReference>
<dbReference type="PANTHER" id="PTHR43797:SF2">
    <property type="entry name" value="HOMOCYSTEINE_CYSTEINE SYNTHASE"/>
    <property type="match status" value="1"/>
</dbReference>
<dbReference type="InterPro" id="IPR000277">
    <property type="entry name" value="Cys/Met-Metab_PyrdxlP-dep_enz"/>
</dbReference>
<dbReference type="SUPFAM" id="SSF53383">
    <property type="entry name" value="PLP-dependent transferases"/>
    <property type="match status" value="1"/>
</dbReference>
<comment type="cofactor">
    <cofactor evidence="1">
        <name>pyridoxal 5'-phosphate</name>
        <dbReference type="ChEBI" id="CHEBI:597326"/>
    </cofactor>
</comment>
<dbReference type="GO" id="GO:0005737">
    <property type="term" value="C:cytoplasm"/>
    <property type="evidence" value="ECO:0007669"/>
    <property type="project" value="TreeGrafter"/>
</dbReference>
<dbReference type="GO" id="GO:0018826">
    <property type="term" value="F:methionine gamma-lyase activity"/>
    <property type="evidence" value="ECO:0007669"/>
    <property type="project" value="UniProtKB-EC"/>
</dbReference>
<dbReference type="EC" id="4.4.1.11" evidence="5"/>
<gene>
    <name evidence="5" type="ORF">SDC9_57452</name>
</gene>
<dbReference type="Pfam" id="PF01053">
    <property type="entry name" value="Cys_Met_Meta_PP"/>
    <property type="match status" value="1"/>
</dbReference>
<evidence type="ECO:0000256" key="3">
    <source>
        <dbReference type="ARBA" id="ARBA00022679"/>
    </source>
</evidence>
<dbReference type="AlphaFoldDB" id="A0A644XAB9"/>
<dbReference type="Gene3D" id="3.40.640.10">
    <property type="entry name" value="Type I PLP-dependent aspartate aminotransferase-like (Major domain)"/>
    <property type="match status" value="1"/>
</dbReference>
<dbReference type="InterPro" id="IPR015422">
    <property type="entry name" value="PyrdxlP-dep_Trfase_small"/>
</dbReference>
<organism evidence="5">
    <name type="scientific">bioreactor metagenome</name>
    <dbReference type="NCBI Taxonomy" id="1076179"/>
    <lineage>
        <taxon>unclassified sequences</taxon>
        <taxon>metagenomes</taxon>
        <taxon>ecological metagenomes</taxon>
    </lineage>
</organism>
<name>A0A644XAB9_9ZZZZ</name>
<evidence type="ECO:0000256" key="4">
    <source>
        <dbReference type="ARBA" id="ARBA00022898"/>
    </source>
</evidence>
<keyword evidence="3" id="KW-0808">Transferase</keyword>
<keyword evidence="5" id="KW-0456">Lyase</keyword>
<reference evidence="5" key="1">
    <citation type="submission" date="2019-08" db="EMBL/GenBank/DDBJ databases">
        <authorList>
            <person name="Kucharzyk K."/>
            <person name="Murdoch R.W."/>
            <person name="Higgins S."/>
            <person name="Loffler F."/>
        </authorList>
    </citation>
    <scope>NUCLEOTIDE SEQUENCE</scope>
</reference>
<dbReference type="PIRSF" id="PIRSF001434">
    <property type="entry name" value="CGS"/>
    <property type="match status" value="1"/>
</dbReference>
<sequence>MSYEFDTVKIQGGYDSSKHNHAVSVPIYQTAAFSLEDSYRADRLFSFSEDDPIYTRLSNPTVDVLEKRLSQLHGAAGAIALASGMAAVSYALLNAAGSGGRILTTARLYGGTVDAFASIFPDIGLNIDIVENPDDTQSFLHGIREDTCGIFIESITNPLATIPDIEEIAEIAHSHKIPLIVDNTLATPYLLNPFEYGADVVVYSATKGLSGHGNVIAGVVLENGNFNYRNGKFPHFEKPLWFLRDAQDHKQSILDVFPKIPFTGRLRAIHLNYLGAALSPFNAYLVLLGLETLSERLEKQMANTRAVIRYLEQNPHVAWVSHSEASGSPYAALAKRYFPKGAGAVLSFGLQGTEEQKRTLLAATRLFGYQANIGDARSLIVNPAETTHVELTQEQRRWVGLTPNTIRLSLGLESANDLIADLKQAFEAAFQ</sequence>
<dbReference type="InterPro" id="IPR015421">
    <property type="entry name" value="PyrdxlP-dep_Trfase_major"/>
</dbReference>
<dbReference type="InterPro" id="IPR015424">
    <property type="entry name" value="PyrdxlP-dep_Trfase"/>
</dbReference>
<dbReference type="PANTHER" id="PTHR43797">
    <property type="entry name" value="HOMOCYSTEINE/CYSTEINE SYNTHASE"/>
    <property type="match status" value="1"/>
</dbReference>
<dbReference type="GO" id="GO:0003961">
    <property type="term" value="F:O-acetylhomoserine aminocarboxypropyltransferase activity"/>
    <property type="evidence" value="ECO:0007669"/>
    <property type="project" value="TreeGrafter"/>
</dbReference>
<dbReference type="Gene3D" id="3.90.1150.10">
    <property type="entry name" value="Aspartate Aminotransferase, domain 1"/>
    <property type="match status" value="1"/>
</dbReference>
<proteinExistence type="inferred from homology"/>
<keyword evidence="4" id="KW-0663">Pyridoxal phosphate</keyword>
<comment type="similarity">
    <text evidence="2">Belongs to the trans-sulfuration enzymes family.</text>
</comment>
<evidence type="ECO:0000313" key="5">
    <source>
        <dbReference type="EMBL" id="MPM11113.1"/>
    </source>
</evidence>
<protein>
    <submittedName>
        <fullName evidence="5">L-methionine gamma-lyase</fullName>
        <ecNumber evidence="5">4.4.1.11</ecNumber>
    </submittedName>
</protein>
<evidence type="ECO:0000256" key="1">
    <source>
        <dbReference type="ARBA" id="ARBA00001933"/>
    </source>
</evidence>
<dbReference type="GO" id="GO:0004124">
    <property type="term" value="F:cysteine synthase activity"/>
    <property type="evidence" value="ECO:0007669"/>
    <property type="project" value="TreeGrafter"/>
</dbReference>
<dbReference type="InterPro" id="IPR006235">
    <property type="entry name" value="OAc-hSer/O-AcSer_sulfhydrylase"/>
</dbReference>